<name>A0A6B3SV62_9BURK</name>
<keyword evidence="1" id="KW-0479">Metal-binding</keyword>
<dbReference type="EMBL" id="JAAIVB010000068">
    <property type="protein sequence ID" value="NEX63275.1"/>
    <property type="molecule type" value="Genomic_DNA"/>
</dbReference>
<dbReference type="AlphaFoldDB" id="A0A6B3SV62"/>
<dbReference type="GO" id="GO:0009245">
    <property type="term" value="P:lipid A biosynthetic process"/>
    <property type="evidence" value="ECO:0007669"/>
    <property type="project" value="TreeGrafter"/>
</dbReference>
<accession>A0A6B3SV62</accession>
<comment type="caution">
    <text evidence="4">The sequence shown here is derived from an EMBL/GenBank/DDBJ whole genome shotgun (WGS) entry which is preliminary data.</text>
</comment>
<dbReference type="Gene3D" id="3.60.21.10">
    <property type="match status" value="1"/>
</dbReference>
<dbReference type="GO" id="GO:0016020">
    <property type="term" value="C:membrane"/>
    <property type="evidence" value="ECO:0007669"/>
    <property type="project" value="GOC"/>
</dbReference>
<feature type="domain" description="Calcineurin-like phosphoesterase" evidence="3">
    <location>
        <begin position="42"/>
        <end position="241"/>
    </location>
</feature>
<dbReference type="Pfam" id="PF00149">
    <property type="entry name" value="Metallophos"/>
    <property type="match status" value="1"/>
</dbReference>
<dbReference type="PANTHER" id="PTHR31302:SF31">
    <property type="entry name" value="PHOSPHODIESTERASE YAEI"/>
    <property type="match status" value="1"/>
</dbReference>
<dbReference type="Proteomes" id="UP000482155">
    <property type="component" value="Unassembled WGS sequence"/>
</dbReference>
<evidence type="ECO:0000256" key="2">
    <source>
        <dbReference type="ARBA" id="ARBA00022801"/>
    </source>
</evidence>
<sequence>MTKGISKTYATDRLSLSSSGRRVRPTRRHAFQEDRVVSNDKIRFAAVGDLHCKKDSKGSLRSFFSQAAESADALLLCGDLTDYGLSEETEILAEELSAARIPIVAVLGNHDFESEQPQEVSRILCEAGVRVLDGEACEIHGVGIAGVKGFAGGFGRGALGPWGEHAIKSFVNESIQEALKLESALAKLRTPKRIVIMHYSPIAATVAGEPQEIFPFLGCSRLEDPLIRYPVDAVFHGHAHRGFPEGKTVNGVPVYNVAKPLLQRTYPDRPPFRIIEIPKTEEVAV</sequence>
<evidence type="ECO:0000313" key="4">
    <source>
        <dbReference type="EMBL" id="NEX63275.1"/>
    </source>
</evidence>
<dbReference type="InterPro" id="IPR029052">
    <property type="entry name" value="Metallo-depent_PP-like"/>
</dbReference>
<evidence type="ECO:0000256" key="1">
    <source>
        <dbReference type="ARBA" id="ARBA00022723"/>
    </source>
</evidence>
<organism evidence="4 5">
    <name type="scientific">Noviherbaspirillum galbum</name>
    <dbReference type="NCBI Taxonomy" id="2709383"/>
    <lineage>
        <taxon>Bacteria</taxon>
        <taxon>Pseudomonadati</taxon>
        <taxon>Pseudomonadota</taxon>
        <taxon>Betaproteobacteria</taxon>
        <taxon>Burkholderiales</taxon>
        <taxon>Oxalobacteraceae</taxon>
        <taxon>Noviherbaspirillum</taxon>
    </lineage>
</organism>
<dbReference type="GO" id="GO:0046872">
    <property type="term" value="F:metal ion binding"/>
    <property type="evidence" value="ECO:0007669"/>
    <property type="project" value="UniProtKB-KW"/>
</dbReference>
<proteinExistence type="predicted"/>
<evidence type="ECO:0000259" key="3">
    <source>
        <dbReference type="Pfam" id="PF00149"/>
    </source>
</evidence>
<evidence type="ECO:0000313" key="5">
    <source>
        <dbReference type="Proteomes" id="UP000482155"/>
    </source>
</evidence>
<dbReference type="GO" id="GO:0008758">
    <property type="term" value="F:UDP-2,3-diacylglucosamine hydrolase activity"/>
    <property type="evidence" value="ECO:0007669"/>
    <property type="project" value="TreeGrafter"/>
</dbReference>
<dbReference type="InterPro" id="IPR004843">
    <property type="entry name" value="Calcineurin-like_PHP"/>
</dbReference>
<gene>
    <name evidence="4" type="ORF">G3574_19500</name>
</gene>
<keyword evidence="5" id="KW-1185">Reference proteome</keyword>
<keyword evidence="2" id="KW-0378">Hydrolase</keyword>
<dbReference type="SUPFAM" id="SSF56300">
    <property type="entry name" value="Metallo-dependent phosphatases"/>
    <property type="match status" value="1"/>
</dbReference>
<dbReference type="CDD" id="cd00838">
    <property type="entry name" value="MPP_superfamily"/>
    <property type="match status" value="1"/>
</dbReference>
<reference evidence="4 5" key="1">
    <citation type="submission" date="2020-02" db="EMBL/GenBank/DDBJ databases">
        <authorList>
            <person name="Kim M.K."/>
        </authorList>
    </citation>
    <scope>NUCLEOTIDE SEQUENCE [LARGE SCALE GENOMIC DNA]</scope>
    <source>
        <strain evidence="4 5">17J57-3</strain>
    </source>
</reference>
<dbReference type="InterPro" id="IPR051158">
    <property type="entry name" value="Metallophosphoesterase_sf"/>
</dbReference>
<protein>
    <submittedName>
        <fullName evidence="4">Metallophosphoesterase</fullName>
    </submittedName>
</protein>
<dbReference type="PANTHER" id="PTHR31302">
    <property type="entry name" value="TRANSMEMBRANE PROTEIN WITH METALLOPHOSPHOESTERASE DOMAIN-RELATED"/>
    <property type="match status" value="1"/>
</dbReference>